<evidence type="ECO:0000256" key="4">
    <source>
        <dbReference type="SAM" id="MobiDB-lite"/>
    </source>
</evidence>
<proteinExistence type="inferred from homology"/>
<name>A0AAV1G3I3_XYRNO</name>
<protein>
    <submittedName>
        <fullName evidence="5">Protein FAM81B isoform X2</fullName>
    </submittedName>
</protein>
<comment type="similarity">
    <text evidence="2">Belongs to the FAM81 family.</text>
</comment>
<feature type="compositionally biased region" description="Basic and acidic residues" evidence="4">
    <location>
        <begin position="1"/>
        <end position="18"/>
    </location>
</feature>
<evidence type="ECO:0000256" key="1">
    <source>
        <dbReference type="ARBA" id="ARBA00023054"/>
    </source>
</evidence>
<reference evidence="5" key="1">
    <citation type="submission" date="2023-08" db="EMBL/GenBank/DDBJ databases">
        <authorList>
            <person name="Alioto T."/>
            <person name="Alioto T."/>
            <person name="Gomez Garrido J."/>
        </authorList>
    </citation>
    <scope>NUCLEOTIDE SEQUENCE</scope>
</reference>
<feature type="coiled-coil region" evidence="3">
    <location>
        <begin position="183"/>
        <end position="264"/>
    </location>
</feature>
<feature type="region of interest" description="Disordered" evidence="4">
    <location>
        <begin position="1"/>
        <end position="23"/>
    </location>
</feature>
<evidence type="ECO:0000313" key="6">
    <source>
        <dbReference type="Proteomes" id="UP001178508"/>
    </source>
</evidence>
<evidence type="ECO:0000256" key="2">
    <source>
        <dbReference type="ARBA" id="ARBA00046344"/>
    </source>
</evidence>
<dbReference type="PANTHER" id="PTHR22420">
    <property type="entry name" value="PROTEIN FAM81A"/>
    <property type="match status" value="1"/>
</dbReference>
<evidence type="ECO:0000313" key="5">
    <source>
        <dbReference type="EMBL" id="CAJ1068542.1"/>
    </source>
</evidence>
<evidence type="ECO:0000256" key="3">
    <source>
        <dbReference type="SAM" id="Coils"/>
    </source>
</evidence>
<sequence>MSHESRLQPYENHTRSDVLDSGPRGQEKTLAVLLEQAIKIKEEVAAGLQSTRGSIQVEAISRKLLENHILTITRIVKQLSVDIQALERQMAERDSITSGTTLAVQNLDHKNTAGIGDLRGRVTRCDASIAKLSAGVSPGDRQLIRLQQEVAELRSAVDVQLKGLEAKLYHDLKRLEASLSQNSQGHKSSVSDLQEQVKRLEDRVSVELREAKEQADSLRKRTEQQLNTCSHLCTQQQDQMLKSSSSLADQLRALENRMEQWETRNDLSCRSQVEQLKRSETKLSKRITSAESSLRQELQLLKQEYHKGFLSVHGTIESLKRIGDIKSRLDREQFQQDIKHIYSKVAELDDPL</sequence>
<dbReference type="AlphaFoldDB" id="A0AAV1G3I3"/>
<keyword evidence="1 3" id="KW-0175">Coiled coil</keyword>
<dbReference type="InterPro" id="IPR029619">
    <property type="entry name" value="FAM81"/>
</dbReference>
<dbReference type="EMBL" id="OY660875">
    <property type="protein sequence ID" value="CAJ1068542.1"/>
    <property type="molecule type" value="Genomic_DNA"/>
</dbReference>
<keyword evidence="6" id="KW-1185">Reference proteome</keyword>
<dbReference type="Proteomes" id="UP001178508">
    <property type="component" value="Chromosome 12"/>
</dbReference>
<organism evidence="5 6">
    <name type="scientific">Xyrichtys novacula</name>
    <name type="common">Pearly razorfish</name>
    <name type="synonym">Hemipteronotus novacula</name>
    <dbReference type="NCBI Taxonomy" id="13765"/>
    <lineage>
        <taxon>Eukaryota</taxon>
        <taxon>Metazoa</taxon>
        <taxon>Chordata</taxon>
        <taxon>Craniata</taxon>
        <taxon>Vertebrata</taxon>
        <taxon>Euteleostomi</taxon>
        <taxon>Actinopterygii</taxon>
        <taxon>Neopterygii</taxon>
        <taxon>Teleostei</taxon>
        <taxon>Neoteleostei</taxon>
        <taxon>Acanthomorphata</taxon>
        <taxon>Eupercaria</taxon>
        <taxon>Labriformes</taxon>
        <taxon>Labridae</taxon>
        <taxon>Xyrichtys</taxon>
    </lineage>
</organism>
<gene>
    <name evidence="5" type="ORF">XNOV1_A019994</name>
</gene>
<dbReference type="PANTHER" id="PTHR22420:SF5">
    <property type="entry name" value="PROTEIN FAM81B"/>
    <property type="match status" value="1"/>
</dbReference>
<accession>A0AAV1G3I3</accession>